<organism evidence="1 2">
    <name type="scientific">Flavobacterium muglaense</name>
    <dbReference type="NCBI Taxonomy" id="2764716"/>
    <lineage>
        <taxon>Bacteria</taxon>
        <taxon>Pseudomonadati</taxon>
        <taxon>Bacteroidota</taxon>
        <taxon>Flavobacteriia</taxon>
        <taxon>Flavobacteriales</taxon>
        <taxon>Flavobacteriaceae</taxon>
        <taxon>Flavobacterium</taxon>
    </lineage>
</organism>
<reference evidence="1 2" key="1">
    <citation type="submission" date="2020-08" db="EMBL/GenBank/DDBJ databases">
        <title>Description of novel Flavobacterium F-392 isolate.</title>
        <authorList>
            <person name="Saticioglu I.B."/>
            <person name="Duman M."/>
            <person name="Altun S."/>
        </authorList>
    </citation>
    <scope>NUCLEOTIDE SEQUENCE [LARGE SCALE GENOMIC DNA]</scope>
    <source>
        <strain evidence="1 2">F-392</strain>
    </source>
</reference>
<sequence>MYSRRTGLILGFHGCDKEIRDRIVSEKGFILKPSENIYDWLGNGVYFWENNHERALKFAQELMENPPKGKENLIKEPAVLGVIIDLGYCLDLMDSKFLEILKISYNFLCKSHQDYDTKLPVNVRNEKGELLRRNLDCAVIQSVHELNKKMNKPDYDSVRGVFFEGDDLYANAGFKEKNHIQIAIRNQNCIKGFFIPRDFKDK</sequence>
<protein>
    <submittedName>
        <fullName evidence="1">Uncharacterized protein</fullName>
    </submittedName>
</protein>
<gene>
    <name evidence="1" type="ORF">H8R25_02570</name>
</gene>
<dbReference type="Proteomes" id="UP000641454">
    <property type="component" value="Unassembled WGS sequence"/>
</dbReference>
<evidence type="ECO:0000313" key="2">
    <source>
        <dbReference type="Proteomes" id="UP000641454"/>
    </source>
</evidence>
<dbReference type="RefSeq" id="WP_187017016.1">
    <property type="nucleotide sequence ID" value="NZ_JACRUK010000003.1"/>
</dbReference>
<proteinExistence type="predicted"/>
<dbReference type="AlphaFoldDB" id="A0A923MX09"/>
<dbReference type="EMBL" id="JACRUL010000003">
    <property type="protein sequence ID" value="MBC5843321.1"/>
    <property type="molecule type" value="Genomic_DNA"/>
</dbReference>
<accession>A0A923MX09</accession>
<dbReference type="SUPFAM" id="SSF56399">
    <property type="entry name" value="ADP-ribosylation"/>
    <property type="match status" value="1"/>
</dbReference>
<name>A0A923MX09_9FLAO</name>
<evidence type="ECO:0000313" key="1">
    <source>
        <dbReference type="EMBL" id="MBC5843321.1"/>
    </source>
</evidence>
<keyword evidence="2" id="KW-1185">Reference proteome</keyword>
<comment type="caution">
    <text evidence="1">The sequence shown here is derived from an EMBL/GenBank/DDBJ whole genome shotgun (WGS) entry which is preliminary data.</text>
</comment>